<keyword evidence="3" id="KW-1185">Reference proteome</keyword>
<evidence type="ECO:0000256" key="1">
    <source>
        <dbReference type="SAM" id="MobiDB-lite"/>
    </source>
</evidence>
<sequence>MEGRHGLVPGHDPADCGAAAAHPAGGYREAGILPLRVLQRQFELPSGLAGGVPGGWYAPTAGATATESKSANGEPAAVEPEAGHPLLAASTTGPETVEQAAVTAP</sequence>
<organism evidence="2 3">
    <name type="scientific">Candidatus Synechococcus spongiarum</name>
    <dbReference type="NCBI Taxonomy" id="431041"/>
    <lineage>
        <taxon>Bacteria</taxon>
        <taxon>Bacillati</taxon>
        <taxon>Cyanobacteriota</taxon>
        <taxon>Cyanophyceae</taxon>
        <taxon>Synechococcales</taxon>
        <taxon>Synechococcaceae</taxon>
        <taxon>Synechococcus</taxon>
    </lineage>
</organism>
<dbReference type="RefSeq" id="WP_074457962.1">
    <property type="nucleotide sequence ID" value="NZ_FITM01000170.1"/>
</dbReference>
<name>A0A171DHY4_9SYNE</name>
<reference evidence="3" key="1">
    <citation type="submission" date="2016-02" db="EMBL/GenBank/DDBJ databases">
        <authorList>
            <person name="liu f."/>
        </authorList>
    </citation>
    <scope>NUCLEOTIDE SEQUENCE [LARGE SCALE GENOMIC DNA]</scope>
</reference>
<proteinExistence type="predicted"/>
<protein>
    <submittedName>
        <fullName evidence="2">Uncharacterized protein</fullName>
    </submittedName>
</protein>
<dbReference type="AlphaFoldDB" id="A0A171DHY4"/>
<gene>
    <name evidence="2" type="ORF">FLM9_1595</name>
</gene>
<evidence type="ECO:0000313" key="3">
    <source>
        <dbReference type="Proteomes" id="UP000182631"/>
    </source>
</evidence>
<dbReference type="Proteomes" id="UP000182631">
    <property type="component" value="Unassembled WGS sequence"/>
</dbReference>
<accession>A0A171DHY4</accession>
<feature type="region of interest" description="Disordered" evidence="1">
    <location>
        <begin position="58"/>
        <end position="105"/>
    </location>
</feature>
<evidence type="ECO:0000313" key="2">
    <source>
        <dbReference type="EMBL" id="SAY39444.1"/>
    </source>
</evidence>
<dbReference type="EMBL" id="FITM01000170">
    <property type="protein sequence ID" value="SAY39444.1"/>
    <property type="molecule type" value="Genomic_DNA"/>
</dbReference>